<dbReference type="Proteomes" id="UP000199081">
    <property type="component" value="Unassembled WGS sequence"/>
</dbReference>
<evidence type="ECO:0000313" key="3">
    <source>
        <dbReference type="EMBL" id="SEL38607.1"/>
    </source>
</evidence>
<dbReference type="PROSITE" id="PS51186">
    <property type="entry name" value="GNAT"/>
    <property type="match status" value="1"/>
</dbReference>
<dbReference type="PANTHER" id="PTHR31435:SF10">
    <property type="entry name" value="BSR4717 PROTEIN"/>
    <property type="match status" value="1"/>
</dbReference>
<name>A0A1H7PU89_9LACT</name>
<dbReference type="SUPFAM" id="SSF55729">
    <property type="entry name" value="Acyl-CoA N-acyltransferases (Nat)"/>
    <property type="match status" value="1"/>
</dbReference>
<dbReference type="OrthoDB" id="9793389at2"/>
<feature type="domain" description="N-acetyltransferase" evidence="1">
    <location>
        <begin position="1"/>
        <end position="91"/>
    </location>
</feature>
<gene>
    <name evidence="3" type="ORF">SAMN04488099_12410</name>
</gene>
<evidence type="ECO:0000313" key="4">
    <source>
        <dbReference type="Proteomes" id="UP000199081"/>
    </source>
</evidence>
<keyword evidence="4" id="KW-1185">Reference proteome</keyword>
<dbReference type="RefSeq" id="WP_091483097.1">
    <property type="nucleotide sequence ID" value="NZ_BJYC01000028.1"/>
</dbReference>
<dbReference type="CDD" id="cd04301">
    <property type="entry name" value="NAT_SF"/>
    <property type="match status" value="1"/>
</dbReference>
<organism evidence="3 4">
    <name type="scientific">Alkalibacterium pelagium</name>
    <dbReference type="NCBI Taxonomy" id="426702"/>
    <lineage>
        <taxon>Bacteria</taxon>
        <taxon>Bacillati</taxon>
        <taxon>Bacillota</taxon>
        <taxon>Bacilli</taxon>
        <taxon>Lactobacillales</taxon>
        <taxon>Carnobacteriaceae</taxon>
        <taxon>Alkalibacterium</taxon>
    </lineage>
</organism>
<dbReference type="EMBL" id="FNZU01000024">
    <property type="protein sequence ID" value="SEL38607.1"/>
    <property type="molecule type" value="Genomic_DNA"/>
</dbReference>
<evidence type="ECO:0000259" key="1">
    <source>
        <dbReference type="PROSITE" id="PS51186"/>
    </source>
</evidence>
<dbReference type="AlphaFoldDB" id="A0A1H7PU89"/>
<dbReference type="PANTHER" id="PTHR31435">
    <property type="entry name" value="PROTEIN NATD1"/>
    <property type="match status" value="1"/>
</dbReference>
<dbReference type="InterPro" id="IPR000182">
    <property type="entry name" value="GNAT_dom"/>
</dbReference>
<sequence length="91" mass="10681">MNFKRDVNRFYKEEDGKLLAEITWVPQGDTVAVDHTFVDPSLRGQGVAEQLVDRVVEEMQKEQKKIKPVCPYVVELFKRKPDKYEHVQAFD</sequence>
<dbReference type="InterPro" id="IPR031165">
    <property type="entry name" value="GNAT_YJDJ"/>
</dbReference>
<dbReference type="Gene3D" id="3.40.630.30">
    <property type="match status" value="1"/>
</dbReference>
<dbReference type="PROSITE" id="PS51729">
    <property type="entry name" value="GNAT_YJDJ"/>
    <property type="match status" value="1"/>
</dbReference>
<feature type="domain" description="N-acetyltransferase" evidence="2">
    <location>
        <begin position="2"/>
        <end position="89"/>
    </location>
</feature>
<proteinExistence type="predicted"/>
<dbReference type="GO" id="GO:0016747">
    <property type="term" value="F:acyltransferase activity, transferring groups other than amino-acyl groups"/>
    <property type="evidence" value="ECO:0007669"/>
    <property type="project" value="InterPro"/>
</dbReference>
<accession>A0A1H7PU89</accession>
<dbReference type="Pfam" id="PF14542">
    <property type="entry name" value="Acetyltransf_CG"/>
    <property type="match status" value="1"/>
</dbReference>
<reference evidence="4" key="1">
    <citation type="submission" date="2016-10" db="EMBL/GenBank/DDBJ databases">
        <authorList>
            <person name="Varghese N."/>
            <person name="Submissions S."/>
        </authorList>
    </citation>
    <scope>NUCLEOTIDE SEQUENCE [LARGE SCALE GENOMIC DNA]</scope>
    <source>
        <strain evidence="4">DSM 19183</strain>
    </source>
</reference>
<evidence type="ECO:0000259" key="2">
    <source>
        <dbReference type="PROSITE" id="PS51729"/>
    </source>
</evidence>
<dbReference type="InterPro" id="IPR045057">
    <property type="entry name" value="Gcn5-rel_NAT"/>
</dbReference>
<protein>
    <submittedName>
        <fullName evidence="3">Uncharacterized protein</fullName>
    </submittedName>
</protein>
<dbReference type="InterPro" id="IPR016181">
    <property type="entry name" value="Acyl_CoA_acyltransferase"/>
</dbReference>
<dbReference type="STRING" id="426702.SAMN04488099_12410"/>